<dbReference type="Proteomes" id="UP001148838">
    <property type="component" value="Unassembled WGS sequence"/>
</dbReference>
<feature type="region of interest" description="Disordered" evidence="1">
    <location>
        <begin position="1"/>
        <end position="21"/>
    </location>
</feature>
<evidence type="ECO:0000313" key="2">
    <source>
        <dbReference type="EMBL" id="KAJ4427735.1"/>
    </source>
</evidence>
<comment type="caution">
    <text evidence="2">The sequence shown here is derived from an EMBL/GenBank/DDBJ whole genome shotgun (WGS) entry which is preliminary data.</text>
</comment>
<protein>
    <submittedName>
        <fullName evidence="2">Uncharacterized protein</fullName>
    </submittedName>
</protein>
<evidence type="ECO:0000313" key="3">
    <source>
        <dbReference type="Proteomes" id="UP001148838"/>
    </source>
</evidence>
<organism evidence="2 3">
    <name type="scientific">Periplaneta americana</name>
    <name type="common">American cockroach</name>
    <name type="synonym">Blatta americana</name>
    <dbReference type="NCBI Taxonomy" id="6978"/>
    <lineage>
        <taxon>Eukaryota</taxon>
        <taxon>Metazoa</taxon>
        <taxon>Ecdysozoa</taxon>
        <taxon>Arthropoda</taxon>
        <taxon>Hexapoda</taxon>
        <taxon>Insecta</taxon>
        <taxon>Pterygota</taxon>
        <taxon>Neoptera</taxon>
        <taxon>Polyneoptera</taxon>
        <taxon>Dictyoptera</taxon>
        <taxon>Blattodea</taxon>
        <taxon>Blattoidea</taxon>
        <taxon>Blattidae</taxon>
        <taxon>Blattinae</taxon>
        <taxon>Periplaneta</taxon>
    </lineage>
</organism>
<keyword evidence="3" id="KW-1185">Reference proteome</keyword>
<accession>A0ABQ8S1G0</accession>
<proteinExistence type="predicted"/>
<feature type="compositionally biased region" description="Basic and acidic residues" evidence="1">
    <location>
        <begin position="1"/>
        <end position="10"/>
    </location>
</feature>
<evidence type="ECO:0000256" key="1">
    <source>
        <dbReference type="SAM" id="MobiDB-lite"/>
    </source>
</evidence>
<dbReference type="EMBL" id="JAJSOF020000038">
    <property type="protein sequence ID" value="KAJ4427735.1"/>
    <property type="molecule type" value="Genomic_DNA"/>
</dbReference>
<gene>
    <name evidence="2" type="ORF">ANN_25387</name>
</gene>
<name>A0ABQ8S1G0_PERAM</name>
<reference evidence="2 3" key="1">
    <citation type="journal article" date="2022" name="Allergy">
        <title>Genome assembly and annotation of Periplaneta americana reveal a comprehensive cockroach allergen profile.</title>
        <authorList>
            <person name="Wang L."/>
            <person name="Xiong Q."/>
            <person name="Saelim N."/>
            <person name="Wang L."/>
            <person name="Nong W."/>
            <person name="Wan A.T."/>
            <person name="Shi M."/>
            <person name="Liu X."/>
            <person name="Cao Q."/>
            <person name="Hui J.H.L."/>
            <person name="Sookrung N."/>
            <person name="Leung T.F."/>
            <person name="Tungtrongchitr A."/>
            <person name="Tsui S.K.W."/>
        </authorList>
    </citation>
    <scope>NUCLEOTIDE SEQUENCE [LARGE SCALE GENOMIC DNA]</scope>
    <source>
        <strain evidence="2">PWHHKU_190912</strain>
    </source>
</reference>
<sequence>MRMDASEPCKRIILTNPGGQRTRGRPHLRWIDGVEKDLVRLGYRNWRTVAQDRNRWQRLLREARAHNEL</sequence>